<name>A0A5P1X2K5_9LACO</name>
<dbReference type="Gene3D" id="3.30.2010.10">
    <property type="entry name" value="Metalloproteases ('zincins'), catalytic domain"/>
    <property type="match status" value="1"/>
</dbReference>
<dbReference type="InterPro" id="IPR006640">
    <property type="entry name" value="SprT-like_domain"/>
</dbReference>
<dbReference type="Proteomes" id="UP000325295">
    <property type="component" value="Chromosome"/>
</dbReference>
<evidence type="ECO:0000259" key="1">
    <source>
        <dbReference type="SMART" id="SM00731"/>
    </source>
</evidence>
<sequence length="146" mass="17184">MTNLELQNLTQKLSTEKFNRPFIHDVYFNQRLRTTGGRYHLNDHHIDINPKMIDQFDMDNLVGVILHELCHYHLHLTGKDYHHGSHDFKALLQQVGGSRYAPIPATEQAKMVRYQCQSCWNVVVRRRKLNVKRYVCARCGGRLKLI</sequence>
<accession>A0A5P1X2K5</accession>
<organism evidence="2 3">
    <name type="scientific">Paucilactobacillus nenjiangensis</name>
    <dbReference type="NCBI Taxonomy" id="1296540"/>
    <lineage>
        <taxon>Bacteria</taxon>
        <taxon>Bacillati</taxon>
        <taxon>Bacillota</taxon>
        <taxon>Bacilli</taxon>
        <taxon>Lactobacillales</taxon>
        <taxon>Lactobacillaceae</taxon>
        <taxon>Paucilactobacillus</taxon>
    </lineage>
</organism>
<gene>
    <name evidence="2" type="ORF">F0161_09440</name>
</gene>
<dbReference type="Pfam" id="PF10263">
    <property type="entry name" value="SprT-like"/>
    <property type="match status" value="1"/>
</dbReference>
<dbReference type="OrthoDB" id="9799909at2"/>
<evidence type="ECO:0000313" key="2">
    <source>
        <dbReference type="EMBL" id="QER68046.1"/>
    </source>
</evidence>
<feature type="domain" description="SprT-like" evidence="1">
    <location>
        <begin position="4"/>
        <end position="146"/>
    </location>
</feature>
<dbReference type="RefSeq" id="WP_150204409.1">
    <property type="nucleotide sequence ID" value="NZ_CAXYVY010000025.1"/>
</dbReference>
<dbReference type="NCBIfam" id="NF003339">
    <property type="entry name" value="PRK04351.1"/>
    <property type="match status" value="1"/>
</dbReference>
<keyword evidence="3" id="KW-1185">Reference proteome</keyword>
<dbReference type="KEGG" id="lnn:F0161_09440"/>
<dbReference type="AlphaFoldDB" id="A0A5P1X2K5"/>
<proteinExistence type="predicted"/>
<evidence type="ECO:0000313" key="3">
    <source>
        <dbReference type="Proteomes" id="UP000325295"/>
    </source>
</evidence>
<reference evidence="2 3" key="1">
    <citation type="submission" date="2019-09" db="EMBL/GenBank/DDBJ databases">
        <title>Complete Genome Sequence of Lactobacillus nenjiangensis SH-Y15, isolated from sauerkraut.</title>
        <authorList>
            <person name="Yang H."/>
        </authorList>
    </citation>
    <scope>NUCLEOTIDE SEQUENCE [LARGE SCALE GENOMIC DNA]</scope>
    <source>
        <strain evidence="2 3">SH-Y15</strain>
    </source>
</reference>
<protein>
    <submittedName>
        <fullName evidence="2">SprT family protein</fullName>
    </submittedName>
</protein>
<dbReference type="EMBL" id="CP043939">
    <property type="protein sequence ID" value="QER68046.1"/>
    <property type="molecule type" value="Genomic_DNA"/>
</dbReference>
<dbReference type="SMART" id="SM00731">
    <property type="entry name" value="SprT"/>
    <property type="match status" value="1"/>
</dbReference>
<dbReference type="GO" id="GO:0006950">
    <property type="term" value="P:response to stress"/>
    <property type="evidence" value="ECO:0007669"/>
    <property type="project" value="UniProtKB-ARBA"/>
</dbReference>